<dbReference type="eggNOG" id="ENOG502SVF2">
    <property type="taxonomic scope" value="Eukaryota"/>
</dbReference>
<dbReference type="Proteomes" id="UP000007963">
    <property type="component" value="Unassembled WGS sequence"/>
</dbReference>
<proteinExistence type="predicted"/>
<organism evidence="2 3">
    <name type="scientific">Aspergillus terreus (strain NIH 2624 / FGSC A1156)</name>
    <dbReference type="NCBI Taxonomy" id="341663"/>
    <lineage>
        <taxon>Eukaryota</taxon>
        <taxon>Fungi</taxon>
        <taxon>Dikarya</taxon>
        <taxon>Ascomycota</taxon>
        <taxon>Pezizomycotina</taxon>
        <taxon>Eurotiomycetes</taxon>
        <taxon>Eurotiomycetidae</taxon>
        <taxon>Eurotiales</taxon>
        <taxon>Aspergillaceae</taxon>
        <taxon>Aspergillus</taxon>
        <taxon>Aspergillus subgen. Circumdati</taxon>
    </lineage>
</organism>
<protein>
    <recommendedName>
        <fullName evidence="1">GPI inositol-deacylase winged helix domain-containing protein</fullName>
    </recommendedName>
</protein>
<dbReference type="PANTHER" id="PTHR10039">
    <property type="entry name" value="AMELOGENIN"/>
    <property type="match status" value="1"/>
</dbReference>
<dbReference type="Pfam" id="PF22939">
    <property type="entry name" value="WHD_GPIID"/>
    <property type="match status" value="1"/>
</dbReference>
<dbReference type="OrthoDB" id="195446at2759"/>
<dbReference type="RefSeq" id="XP_001217469.1">
    <property type="nucleotide sequence ID" value="XM_001217468.1"/>
</dbReference>
<evidence type="ECO:0000259" key="1">
    <source>
        <dbReference type="Pfam" id="PF22939"/>
    </source>
</evidence>
<dbReference type="InterPro" id="IPR054471">
    <property type="entry name" value="GPIID_WHD"/>
</dbReference>
<dbReference type="AlphaFoldDB" id="Q0CBQ1"/>
<name>Q0CBQ1_ASPTN</name>
<dbReference type="STRING" id="341663.Q0CBQ1"/>
<dbReference type="GeneID" id="4323467"/>
<dbReference type="HOGENOM" id="CLU_138731_0_0_1"/>
<dbReference type="VEuPathDB" id="FungiDB:ATEG_08883"/>
<evidence type="ECO:0000313" key="2">
    <source>
        <dbReference type="EMBL" id="EAU31015.1"/>
    </source>
</evidence>
<feature type="domain" description="GPI inositol-deacylase winged helix" evidence="1">
    <location>
        <begin position="31"/>
        <end position="104"/>
    </location>
</feature>
<dbReference type="PANTHER" id="PTHR10039:SF15">
    <property type="entry name" value="NACHT DOMAIN-CONTAINING PROTEIN"/>
    <property type="match status" value="1"/>
</dbReference>
<sequence>MDTLPSDLERYYSEAVKRIEKQGDPDCYFVKRAISFIFCAGRPLTVDEVCLALAAEIGDNELFEDVLPAQENLVGSSAGLIRVDKKSKAIELAHHTLQEYLEKHPAALLPGPDTDLAKA</sequence>
<accession>Q0CBQ1</accession>
<gene>
    <name evidence="2" type="ORF">ATEG_08883</name>
</gene>
<dbReference type="EMBL" id="CH476606">
    <property type="protein sequence ID" value="EAU31015.1"/>
    <property type="molecule type" value="Genomic_DNA"/>
</dbReference>
<reference evidence="3" key="1">
    <citation type="submission" date="2005-09" db="EMBL/GenBank/DDBJ databases">
        <title>Annotation of the Aspergillus terreus NIH2624 genome.</title>
        <authorList>
            <person name="Birren B.W."/>
            <person name="Lander E.S."/>
            <person name="Galagan J.E."/>
            <person name="Nusbaum C."/>
            <person name="Devon K."/>
            <person name="Henn M."/>
            <person name="Ma L.-J."/>
            <person name="Jaffe D.B."/>
            <person name="Butler J."/>
            <person name="Alvarez P."/>
            <person name="Gnerre S."/>
            <person name="Grabherr M."/>
            <person name="Kleber M."/>
            <person name="Mauceli E.W."/>
            <person name="Brockman W."/>
            <person name="Rounsley S."/>
            <person name="Young S.K."/>
            <person name="LaButti K."/>
            <person name="Pushparaj V."/>
            <person name="DeCaprio D."/>
            <person name="Crawford M."/>
            <person name="Koehrsen M."/>
            <person name="Engels R."/>
            <person name="Montgomery P."/>
            <person name="Pearson M."/>
            <person name="Howarth C."/>
            <person name="Larson L."/>
            <person name="Luoma S."/>
            <person name="White J."/>
            <person name="Alvarado L."/>
            <person name="Kodira C.D."/>
            <person name="Zeng Q."/>
            <person name="Oleary S."/>
            <person name="Yandava C."/>
            <person name="Denning D.W."/>
            <person name="Nierman W.C."/>
            <person name="Milne T."/>
            <person name="Madden K."/>
        </authorList>
    </citation>
    <scope>NUCLEOTIDE SEQUENCE [LARGE SCALE GENOMIC DNA]</scope>
    <source>
        <strain evidence="3">NIH 2624 / FGSC A1156</strain>
    </source>
</reference>
<evidence type="ECO:0000313" key="3">
    <source>
        <dbReference type="Proteomes" id="UP000007963"/>
    </source>
</evidence>